<feature type="site" description="Substrate discrimination" evidence="5">
    <location>
        <position position="18"/>
    </location>
</feature>
<keyword evidence="5" id="KW-0460">Magnesium</keyword>
<dbReference type="GO" id="GO:0042276">
    <property type="term" value="P:error-prone translesion synthesis"/>
    <property type="evidence" value="ECO:0007669"/>
    <property type="project" value="TreeGrafter"/>
</dbReference>
<comment type="function">
    <text evidence="3 5">Poorly processive, error-prone DNA polymerase involved in untargeted mutagenesis. Copies undamaged DNA at stalled replication forks, which arise in vivo from mismatched or misaligned primer ends. These misaligned primers can be extended by PolIV. Exhibits no 3'-5' exonuclease (proofreading) activity. May be involved in translesional synthesis, in conjunction with the beta clamp from PolIII.</text>
</comment>
<dbReference type="Pfam" id="PF11798">
    <property type="entry name" value="IMS_HHH"/>
    <property type="match status" value="1"/>
</dbReference>
<name>A0A1X2LWH0_9MYCO</name>
<feature type="active site" evidence="5">
    <location>
        <position position="104"/>
    </location>
</feature>
<keyword evidence="5" id="KW-0479">Metal-binding</keyword>
<dbReference type="Pfam" id="PF00817">
    <property type="entry name" value="IMS"/>
    <property type="match status" value="1"/>
</dbReference>
<comment type="cofactor">
    <cofactor evidence="5">
        <name>Mg(2+)</name>
        <dbReference type="ChEBI" id="CHEBI:18420"/>
    </cofactor>
    <text evidence="5">Binds 2 magnesium ions per subunit.</text>
</comment>
<dbReference type="InterPro" id="IPR043502">
    <property type="entry name" value="DNA/RNA_pol_sf"/>
</dbReference>
<reference evidence="7 8" key="1">
    <citation type="submission" date="2017-04" db="EMBL/GenBank/DDBJ databases">
        <title>The new phylogeny of genus Mycobacterium.</title>
        <authorList>
            <person name="Tortoli E."/>
            <person name="Trovato A."/>
            <person name="Cirillo D.M."/>
        </authorList>
    </citation>
    <scope>NUCLEOTIDE SEQUENCE [LARGE SCALE GENOMIC DNA]</scope>
    <source>
        <strain evidence="7 8">TBL 1200985</strain>
    </source>
</reference>
<dbReference type="NCBIfam" id="NF003015">
    <property type="entry name" value="PRK03858.1"/>
    <property type="match status" value="1"/>
</dbReference>
<comment type="catalytic activity">
    <reaction evidence="4 5">
        <text>DNA(n) + a 2'-deoxyribonucleoside 5'-triphosphate = DNA(n+1) + diphosphate</text>
        <dbReference type="Rhea" id="RHEA:22508"/>
        <dbReference type="Rhea" id="RHEA-COMP:17339"/>
        <dbReference type="Rhea" id="RHEA-COMP:17340"/>
        <dbReference type="ChEBI" id="CHEBI:33019"/>
        <dbReference type="ChEBI" id="CHEBI:61560"/>
        <dbReference type="ChEBI" id="CHEBI:173112"/>
        <dbReference type="EC" id="2.7.7.7"/>
    </reaction>
</comment>
<dbReference type="PANTHER" id="PTHR11076:SF33">
    <property type="entry name" value="DNA POLYMERASE KAPPA"/>
    <property type="match status" value="1"/>
</dbReference>
<dbReference type="SUPFAM" id="SSF56672">
    <property type="entry name" value="DNA/RNA polymerases"/>
    <property type="match status" value="1"/>
</dbReference>
<keyword evidence="5" id="KW-0239">DNA-directed DNA polymerase</keyword>
<dbReference type="AlphaFoldDB" id="A0A1X2LWH0"/>
<protein>
    <recommendedName>
        <fullName evidence="5">DNA polymerase IV</fullName>
        <shortName evidence="5">Pol IV</shortName>
        <ecNumber evidence="5">2.7.7.7</ecNumber>
    </recommendedName>
</protein>
<dbReference type="GO" id="GO:0006281">
    <property type="term" value="P:DNA repair"/>
    <property type="evidence" value="ECO:0007669"/>
    <property type="project" value="UniProtKB-UniRule"/>
</dbReference>
<dbReference type="GO" id="GO:0003684">
    <property type="term" value="F:damaged DNA binding"/>
    <property type="evidence" value="ECO:0007669"/>
    <property type="project" value="InterPro"/>
</dbReference>
<keyword evidence="8" id="KW-1185">Reference proteome</keyword>
<comment type="similarity">
    <text evidence="1 5">Belongs to the DNA polymerase type-Y family.</text>
</comment>
<dbReference type="SUPFAM" id="SSF100879">
    <property type="entry name" value="Lesion bypass DNA polymerase (Y-family), little finger domain"/>
    <property type="match status" value="1"/>
</dbReference>
<evidence type="ECO:0000256" key="2">
    <source>
        <dbReference type="ARBA" id="ARBA00011245"/>
    </source>
</evidence>
<dbReference type="InterPro" id="IPR024728">
    <property type="entry name" value="PolY_HhH_motif"/>
</dbReference>
<comment type="subcellular location">
    <subcellularLocation>
        <location evidence="5">Cytoplasm</location>
    </subcellularLocation>
</comment>
<dbReference type="PANTHER" id="PTHR11076">
    <property type="entry name" value="DNA REPAIR POLYMERASE UMUC / TRANSFERASE FAMILY MEMBER"/>
    <property type="match status" value="1"/>
</dbReference>
<dbReference type="InterPro" id="IPR036775">
    <property type="entry name" value="DNA_pol_Y-fam_lit_finger_sf"/>
</dbReference>
<dbReference type="HAMAP" id="MF_01113">
    <property type="entry name" value="DNApol_IV"/>
    <property type="match status" value="1"/>
</dbReference>
<dbReference type="EC" id="2.7.7.7" evidence="5"/>
<feature type="domain" description="UmuC" evidence="6">
    <location>
        <begin position="9"/>
        <end position="185"/>
    </location>
</feature>
<evidence type="ECO:0000256" key="3">
    <source>
        <dbReference type="ARBA" id="ARBA00025589"/>
    </source>
</evidence>
<dbReference type="OrthoDB" id="9808813at2"/>
<dbReference type="InterPro" id="IPR043128">
    <property type="entry name" value="Rev_trsase/Diguanyl_cyclase"/>
</dbReference>
<organism evidence="7 8">
    <name type="scientific">Mycobacterium decipiens</name>
    <dbReference type="NCBI Taxonomy" id="1430326"/>
    <lineage>
        <taxon>Bacteria</taxon>
        <taxon>Bacillati</taxon>
        <taxon>Actinomycetota</taxon>
        <taxon>Actinomycetes</taxon>
        <taxon>Mycobacteriales</taxon>
        <taxon>Mycobacteriaceae</taxon>
        <taxon>Mycobacterium</taxon>
    </lineage>
</organism>
<feature type="binding site" evidence="5">
    <location>
        <position position="13"/>
    </location>
    <ligand>
        <name>Mg(2+)</name>
        <dbReference type="ChEBI" id="CHEBI:18420"/>
    </ligand>
</feature>
<accession>A0A1X2LWH0</accession>
<dbReference type="GO" id="GO:0005829">
    <property type="term" value="C:cytosol"/>
    <property type="evidence" value="ECO:0007669"/>
    <property type="project" value="TreeGrafter"/>
</dbReference>
<dbReference type="Proteomes" id="UP000193247">
    <property type="component" value="Unassembled WGS sequence"/>
</dbReference>
<keyword evidence="5" id="KW-0548">Nucleotidyltransferase</keyword>
<dbReference type="NCBIfam" id="NF002677">
    <property type="entry name" value="PRK02406.1"/>
    <property type="match status" value="1"/>
</dbReference>
<keyword evidence="5" id="KW-0227">DNA damage</keyword>
<dbReference type="InterPro" id="IPR050116">
    <property type="entry name" value="DNA_polymerase-Y"/>
</dbReference>
<dbReference type="GO" id="GO:0009432">
    <property type="term" value="P:SOS response"/>
    <property type="evidence" value="ECO:0007669"/>
    <property type="project" value="TreeGrafter"/>
</dbReference>
<evidence type="ECO:0000313" key="8">
    <source>
        <dbReference type="Proteomes" id="UP000193247"/>
    </source>
</evidence>
<sequence length="412" mass="43599">MFVRCEASILHADLDSFYASVEQRDDPALRGRPVIVGGGVVLAASYEAKAYGVRTAMGGAQARRLCPNAVVVPPRMSAYTRASEAVFDVFRNCTPLVEPVSVDEAFLDVGGLRRVAGAPVQIAARLRADVRDQVGLPITVGVARTKFLAKVASQEAKPDGLLLVPPNRELEFLHPLPIRRLWGVGAVTADKLHTHGINTVADVAEFSESTLASLLGAAMGRQLYALARNIDGRRVTTGVRRRSVGAQRALGRAGNPMSSAELDAVVVTLIDRITGRMRAAGRTGRTVVLRLRFGDFSRATRSHTLGWATASTQPILGTARQLVASAAPAIAERGLTLVGFAVSGIDRSGAQQLMLPFTGVSLGVDTAVDQVRRRYGNAALIPAVLVGRDLGLEMGASTRLQPTATAARPASC</sequence>
<dbReference type="Gene3D" id="3.40.1170.60">
    <property type="match status" value="1"/>
</dbReference>
<keyword evidence="5" id="KW-0808">Transferase</keyword>
<dbReference type="GO" id="GO:0006261">
    <property type="term" value="P:DNA-templated DNA replication"/>
    <property type="evidence" value="ECO:0007669"/>
    <property type="project" value="UniProtKB-UniRule"/>
</dbReference>
<keyword evidence="5" id="KW-0963">Cytoplasm</keyword>
<dbReference type="Gene3D" id="3.30.70.270">
    <property type="match status" value="1"/>
</dbReference>
<keyword evidence="5" id="KW-0515">Mutator protein</keyword>
<comment type="subunit">
    <text evidence="2 5">Monomer.</text>
</comment>
<evidence type="ECO:0000259" key="6">
    <source>
        <dbReference type="PROSITE" id="PS50173"/>
    </source>
</evidence>
<proteinExistence type="inferred from homology"/>
<dbReference type="InterPro" id="IPR022880">
    <property type="entry name" value="DNApol_IV"/>
</dbReference>
<keyword evidence="5" id="KW-0234">DNA repair</keyword>
<dbReference type="GO" id="GO:0003887">
    <property type="term" value="F:DNA-directed DNA polymerase activity"/>
    <property type="evidence" value="ECO:0007669"/>
    <property type="project" value="UniProtKB-UniRule"/>
</dbReference>
<dbReference type="PROSITE" id="PS50173">
    <property type="entry name" value="UMUC"/>
    <property type="match status" value="1"/>
</dbReference>
<evidence type="ECO:0000256" key="5">
    <source>
        <dbReference type="HAMAP-Rule" id="MF_01113"/>
    </source>
</evidence>
<dbReference type="GO" id="GO:0000287">
    <property type="term" value="F:magnesium ion binding"/>
    <property type="evidence" value="ECO:0007669"/>
    <property type="project" value="UniProtKB-UniRule"/>
</dbReference>
<dbReference type="EMBL" id="NCXP01000007">
    <property type="protein sequence ID" value="OSC41496.1"/>
    <property type="molecule type" value="Genomic_DNA"/>
</dbReference>
<dbReference type="InterPro" id="IPR001126">
    <property type="entry name" value="UmuC"/>
</dbReference>
<feature type="binding site" evidence="5">
    <location>
        <position position="103"/>
    </location>
    <ligand>
        <name>Mg(2+)</name>
        <dbReference type="ChEBI" id="CHEBI:18420"/>
    </ligand>
</feature>
<dbReference type="Gene3D" id="1.10.150.20">
    <property type="entry name" value="5' to 3' exonuclease, C-terminal subdomain"/>
    <property type="match status" value="1"/>
</dbReference>
<keyword evidence="5" id="KW-0238">DNA-binding</keyword>
<dbReference type="STRING" id="1430326.B8W66_09005"/>
<comment type="caution">
    <text evidence="7">The sequence shown here is derived from an EMBL/GenBank/DDBJ whole genome shotgun (WGS) entry which is preliminary data.</text>
</comment>
<keyword evidence="5" id="KW-0235">DNA replication</keyword>
<gene>
    <name evidence="5" type="primary">dinB</name>
    <name evidence="7" type="ORF">B8W66_09005</name>
</gene>
<dbReference type="Gene3D" id="3.30.1490.100">
    <property type="entry name" value="DNA polymerase, Y-family, little finger domain"/>
    <property type="match status" value="1"/>
</dbReference>
<dbReference type="InterPro" id="IPR017961">
    <property type="entry name" value="DNA_pol_Y-fam_little_finger"/>
</dbReference>
<evidence type="ECO:0000313" key="7">
    <source>
        <dbReference type="EMBL" id="OSC41496.1"/>
    </source>
</evidence>
<evidence type="ECO:0000256" key="1">
    <source>
        <dbReference type="ARBA" id="ARBA00010945"/>
    </source>
</evidence>
<dbReference type="CDD" id="cd03586">
    <property type="entry name" value="PolY_Pol_IV_kappa"/>
    <property type="match status" value="1"/>
</dbReference>
<dbReference type="Pfam" id="PF11799">
    <property type="entry name" value="IMS_C"/>
    <property type="match status" value="1"/>
</dbReference>
<evidence type="ECO:0000256" key="4">
    <source>
        <dbReference type="ARBA" id="ARBA00049244"/>
    </source>
</evidence>